<accession>A0A8J5J1I9</accession>
<reference evidence="1" key="1">
    <citation type="submission" date="2021-01" db="EMBL/GenBank/DDBJ databases">
        <title>Phytophthora aleatoria, a newly-described species from Pinus radiata is distinct from Phytophthora cactorum isolates based on comparative genomics.</title>
        <authorList>
            <person name="Mcdougal R."/>
            <person name="Panda P."/>
            <person name="Williams N."/>
            <person name="Studholme D.J."/>
        </authorList>
    </citation>
    <scope>NUCLEOTIDE SEQUENCE</scope>
    <source>
        <strain evidence="1">NZFS 4037</strain>
    </source>
</reference>
<proteinExistence type="predicted"/>
<dbReference type="Proteomes" id="UP000709295">
    <property type="component" value="Unassembled WGS sequence"/>
</dbReference>
<keyword evidence="2" id="KW-1185">Reference proteome</keyword>
<evidence type="ECO:0000313" key="1">
    <source>
        <dbReference type="EMBL" id="KAG6951836.1"/>
    </source>
</evidence>
<dbReference type="EMBL" id="JAENGY010001166">
    <property type="protein sequence ID" value="KAG6951836.1"/>
    <property type="molecule type" value="Genomic_DNA"/>
</dbReference>
<dbReference type="AlphaFoldDB" id="A0A8J5J1I9"/>
<evidence type="ECO:0000313" key="2">
    <source>
        <dbReference type="Proteomes" id="UP000709295"/>
    </source>
</evidence>
<name>A0A8J5J1I9_9STRA</name>
<comment type="caution">
    <text evidence="1">The sequence shown here is derived from an EMBL/GenBank/DDBJ whole genome shotgun (WGS) entry which is preliminary data.</text>
</comment>
<sequence length="85" mass="9673">MRNHFTSEIRAQEKTKRSKYTCGRCGKAQGHNATKCPNRFKGNIDTDNQPRNFIAGSSPLILLQQQNHFVSREVEEPIIVSENSL</sequence>
<organism evidence="1 2">
    <name type="scientific">Phytophthora aleatoria</name>
    <dbReference type="NCBI Taxonomy" id="2496075"/>
    <lineage>
        <taxon>Eukaryota</taxon>
        <taxon>Sar</taxon>
        <taxon>Stramenopiles</taxon>
        <taxon>Oomycota</taxon>
        <taxon>Peronosporomycetes</taxon>
        <taxon>Peronosporales</taxon>
        <taxon>Peronosporaceae</taxon>
        <taxon>Phytophthora</taxon>
    </lineage>
</organism>
<protein>
    <submittedName>
        <fullName evidence="1">Uncharacterized protein</fullName>
    </submittedName>
</protein>
<gene>
    <name evidence="1" type="ORF">JG688_00013567</name>
</gene>